<dbReference type="GO" id="GO:0035091">
    <property type="term" value="F:phosphatidylinositol binding"/>
    <property type="evidence" value="ECO:0007669"/>
    <property type="project" value="InterPro"/>
</dbReference>
<dbReference type="OrthoDB" id="10254720at2759"/>
<protein>
    <recommendedName>
        <fullName evidence="1">PX domain-containing protein</fullName>
    </recommendedName>
</protein>
<dbReference type="SUPFAM" id="SSF64268">
    <property type="entry name" value="PX domain"/>
    <property type="match status" value="1"/>
</dbReference>
<dbReference type="InterPro" id="IPR001683">
    <property type="entry name" value="PX_dom"/>
</dbReference>
<dbReference type="CDD" id="cd06093">
    <property type="entry name" value="PX_domain"/>
    <property type="match status" value="1"/>
</dbReference>
<organism evidence="2 3">
    <name type="scientific">Achlya hypogyna</name>
    <name type="common">Oomycete</name>
    <name type="synonym">Protoachlya hypogyna</name>
    <dbReference type="NCBI Taxonomy" id="1202772"/>
    <lineage>
        <taxon>Eukaryota</taxon>
        <taxon>Sar</taxon>
        <taxon>Stramenopiles</taxon>
        <taxon>Oomycota</taxon>
        <taxon>Saprolegniomycetes</taxon>
        <taxon>Saprolegniales</taxon>
        <taxon>Achlyaceae</taxon>
        <taxon>Achlya</taxon>
    </lineage>
</organism>
<comment type="caution">
    <text evidence="2">The sequence shown here is derived from an EMBL/GenBank/DDBJ whole genome shotgun (WGS) entry which is preliminary data.</text>
</comment>
<accession>A0A1V9YKB8</accession>
<evidence type="ECO:0000259" key="1">
    <source>
        <dbReference type="PROSITE" id="PS50195"/>
    </source>
</evidence>
<dbReference type="AlphaFoldDB" id="A0A1V9YKB8"/>
<dbReference type="InterPro" id="IPR036871">
    <property type="entry name" value="PX_dom_sf"/>
</dbReference>
<proteinExistence type="predicted"/>
<feature type="domain" description="PX" evidence="1">
    <location>
        <begin position="1"/>
        <end position="140"/>
    </location>
</feature>
<dbReference type="EMBL" id="JNBR01001529">
    <property type="protein sequence ID" value="OQR86106.1"/>
    <property type="molecule type" value="Genomic_DNA"/>
</dbReference>
<keyword evidence="3" id="KW-1185">Reference proteome</keyword>
<dbReference type="PROSITE" id="PS50195">
    <property type="entry name" value="PX"/>
    <property type="match status" value="1"/>
</dbReference>
<evidence type="ECO:0000313" key="2">
    <source>
        <dbReference type="EMBL" id="OQR86106.1"/>
    </source>
</evidence>
<dbReference type="Pfam" id="PF00787">
    <property type="entry name" value="PX"/>
    <property type="match status" value="1"/>
</dbReference>
<name>A0A1V9YKB8_ACHHY</name>
<dbReference type="Gene3D" id="3.30.1520.10">
    <property type="entry name" value="Phox-like domain"/>
    <property type="match status" value="1"/>
</dbReference>
<evidence type="ECO:0000313" key="3">
    <source>
        <dbReference type="Proteomes" id="UP000243579"/>
    </source>
</evidence>
<dbReference type="Proteomes" id="UP000243579">
    <property type="component" value="Unassembled WGS sequence"/>
</dbReference>
<gene>
    <name evidence="2" type="ORF">ACHHYP_10966</name>
</gene>
<sequence>MGCSQSTAADVIDTSSALVPTTAPVAPPQKVFVVGSHSIDASGVVLYHISSEEVVVTKRFNDFKIFHEEMSLLIEDLPELPPAGLRTRLQRHNPEMIEARQARFQELINYVMAFDDEILNSALDVFCAIKSDPGADNEHY</sequence>
<reference evidence="2 3" key="1">
    <citation type="journal article" date="2014" name="Genome Biol. Evol.">
        <title>The secreted proteins of Achlya hypogyna and Thraustotheca clavata identify the ancestral oomycete secretome and reveal gene acquisitions by horizontal gene transfer.</title>
        <authorList>
            <person name="Misner I."/>
            <person name="Blouin N."/>
            <person name="Leonard G."/>
            <person name="Richards T.A."/>
            <person name="Lane C.E."/>
        </authorList>
    </citation>
    <scope>NUCLEOTIDE SEQUENCE [LARGE SCALE GENOMIC DNA]</scope>
    <source>
        <strain evidence="2 3">ATCC 48635</strain>
    </source>
</reference>